<feature type="transmembrane region" description="Helical" evidence="4">
    <location>
        <begin position="20"/>
        <end position="44"/>
    </location>
</feature>
<dbReference type="InterPro" id="IPR058647">
    <property type="entry name" value="BSH_CzcB-like"/>
</dbReference>
<feature type="coiled-coil region" evidence="3">
    <location>
        <begin position="157"/>
        <end position="250"/>
    </location>
</feature>
<evidence type="ECO:0000256" key="3">
    <source>
        <dbReference type="SAM" id="Coils"/>
    </source>
</evidence>
<dbReference type="InterPro" id="IPR050465">
    <property type="entry name" value="UPF0194_transport"/>
</dbReference>
<dbReference type="Gene3D" id="2.40.30.170">
    <property type="match status" value="1"/>
</dbReference>
<organism evidence="6 7">
    <name type="scientific">Fuerstiella marisgermanici</name>
    <dbReference type="NCBI Taxonomy" id="1891926"/>
    <lineage>
        <taxon>Bacteria</taxon>
        <taxon>Pseudomonadati</taxon>
        <taxon>Planctomycetota</taxon>
        <taxon>Planctomycetia</taxon>
        <taxon>Planctomycetales</taxon>
        <taxon>Planctomycetaceae</taxon>
        <taxon>Fuerstiella</taxon>
    </lineage>
</organism>
<sequence>MIIERYFRRSIPFASVGKTLHGLSVSALMTPLILLALTAIHAMADEPQPDTKPDAPLTAQVTIRLVRQADVPVRDAGVLAKLSVSEGASVKAGDVLAVLENEQQQLGLKAAMLNLQMATMASENGHAVETAAAQLAHAESARRVSEVALKISKIEADSDVDKRIADAETQLRQLELERAENARRSFKGSVSESQIDRLRTSLEQGKLEIAKAMDDARTKRLKPEAEQASIDQKNDEIRRYDALLKQEKHRLVVAKVSENLQINEVALAELKLEHRNVRAPFYGSVVELKAQVGEWVPIGAPVFRMIDLGTLRAEGFLPLKATATPLVGRSVAIEVMTGAGTKRVTGKVAFVSSEVDPVNQQVRFWADFENPDQIVLPGLKGTLTIE</sequence>
<keyword evidence="7" id="KW-1185">Reference proteome</keyword>
<dbReference type="AlphaFoldDB" id="A0A1P8WG86"/>
<evidence type="ECO:0000256" key="1">
    <source>
        <dbReference type="ARBA" id="ARBA00004196"/>
    </source>
</evidence>
<gene>
    <name evidence="6" type="ORF">Fuma_02681</name>
</gene>
<dbReference type="Pfam" id="PF25973">
    <property type="entry name" value="BSH_CzcB"/>
    <property type="match status" value="1"/>
</dbReference>
<dbReference type="SUPFAM" id="SSF111369">
    <property type="entry name" value="HlyD-like secretion proteins"/>
    <property type="match status" value="2"/>
</dbReference>
<dbReference type="KEGG" id="fmr:Fuma_02681"/>
<dbReference type="PANTHER" id="PTHR32347:SF23">
    <property type="entry name" value="BLL5650 PROTEIN"/>
    <property type="match status" value="1"/>
</dbReference>
<reference evidence="6 7" key="1">
    <citation type="journal article" date="2016" name="Front. Microbiol.">
        <title>Fuerstia marisgermanicae gen. nov., sp. nov., an Unusual Member of the Phylum Planctomycetes from the German Wadden Sea.</title>
        <authorList>
            <person name="Kohn T."/>
            <person name="Heuer A."/>
            <person name="Jogler M."/>
            <person name="Vollmers J."/>
            <person name="Boedeker C."/>
            <person name="Bunk B."/>
            <person name="Rast P."/>
            <person name="Borchert D."/>
            <person name="Glockner I."/>
            <person name="Freese H.M."/>
            <person name="Klenk H.P."/>
            <person name="Overmann J."/>
            <person name="Kaster A.K."/>
            <person name="Rohde M."/>
            <person name="Wiegand S."/>
            <person name="Jogler C."/>
        </authorList>
    </citation>
    <scope>NUCLEOTIDE SEQUENCE [LARGE SCALE GENOMIC DNA]</scope>
    <source>
        <strain evidence="6 7">NH11</strain>
    </source>
</reference>
<evidence type="ECO:0000256" key="2">
    <source>
        <dbReference type="ARBA" id="ARBA00023054"/>
    </source>
</evidence>
<dbReference type="Gene3D" id="1.10.287.470">
    <property type="entry name" value="Helix hairpin bin"/>
    <property type="match status" value="1"/>
</dbReference>
<dbReference type="Gene3D" id="2.40.50.100">
    <property type="match status" value="2"/>
</dbReference>
<evidence type="ECO:0000256" key="4">
    <source>
        <dbReference type="SAM" id="Phobius"/>
    </source>
</evidence>
<proteinExistence type="predicted"/>
<dbReference type="GO" id="GO:0030313">
    <property type="term" value="C:cell envelope"/>
    <property type="evidence" value="ECO:0007669"/>
    <property type="project" value="UniProtKB-SubCell"/>
</dbReference>
<dbReference type="PANTHER" id="PTHR32347">
    <property type="entry name" value="EFFLUX SYSTEM COMPONENT YKNX-RELATED"/>
    <property type="match status" value="1"/>
</dbReference>
<feature type="domain" description="CzcB-like barrel-sandwich hybrid" evidence="5">
    <location>
        <begin position="68"/>
        <end position="305"/>
    </location>
</feature>
<evidence type="ECO:0000259" key="5">
    <source>
        <dbReference type="Pfam" id="PF25973"/>
    </source>
</evidence>
<name>A0A1P8WG86_9PLAN</name>
<evidence type="ECO:0000313" key="7">
    <source>
        <dbReference type="Proteomes" id="UP000187735"/>
    </source>
</evidence>
<dbReference type="STRING" id="1891926.Fuma_02681"/>
<protein>
    <submittedName>
        <fullName evidence="6">Multidrug resistance protein</fullName>
    </submittedName>
</protein>
<keyword evidence="2 3" id="KW-0175">Coiled coil</keyword>
<comment type="subcellular location">
    <subcellularLocation>
        <location evidence="1">Cell envelope</location>
    </subcellularLocation>
</comment>
<evidence type="ECO:0000313" key="6">
    <source>
        <dbReference type="EMBL" id="APZ93065.1"/>
    </source>
</evidence>
<keyword evidence="4" id="KW-0812">Transmembrane</keyword>
<dbReference type="Proteomes" id="UP000187735">
    <property type="component" value="Chromosome"/>
</dbReference>
<dbReference type="EMBL" id="CP017641">
    <property type="protein sequence ID" value="APZ93065.1"/>
    <property type="molecule type" value="Genomic_DNA"/>
</dbReference>
<keyword evidence="4" id="KW-1133">Transmembrane helix</keyword>
<keyword evidence="4" id="KW-0472">Membrane</keyword>
<accession>A0A1P8WG86</accession>